<evidence type="ECO:0000313" key="4">
    <source>
        <dbReference type="Proteomes" id="UP000015100"/>
    </source>
</evidence>
<comment type="similarity">
    <text evidence="1">Belongs to the complex I NDUFA12 subunit family.</text>
</comment>
<gene>
    <name evidence="3" type="ORF">H072_10279</name>
</gene>
<evidence type="ECO:0000256" key="2">
    <source>
        <dbReference type="SAM" id="MobiDB-lite"/>
    </source>
</evidence>
<evidence type="ECO:0000313" key="3">
    <source>
        <dbReference type="EMBL" id="EPS36266.1"/>
    </source>
</evidence>
<dbReference type="Pfam" id="PF05071">
    <property type="entry name" value="NDUFA12"/>
    <property type="match status" value="1"/>
</dbReference>
<organism evidence="3 4">
    <name type="scientific">Dactylellina haptotyla (strain CBS 200.50)</name>
    <name type="common">Nematode-trapping fungus</name>
    <name type="synonym">Monacrosporium haptotylum</name>
    <dbReference type="NCBI Taxonomy" id="1284197"/>
    <lineage>
        <taxon>Eukaryota</taxon>
        <taxon>Fungi</taxon>
        <taxon>Dikarya</taxon>
        <taxon>Ascomycota</taxon>
        <taxon>Pezizomycotina</taxon>
        <taxon>Orbiliomycetes</taxon>
        <taxon>Orbiliales</taxon>
        <taxon>Orbiliaceae</taxon>
        <taxon>Dactylellina</taxon>
    </lineage>
</organism>
<dbReference type="GO" id="GO:0005739">
    <property type="term" value="C:mitochondrion"/>
    <property type="evidence" value="ECO:0007669"/>
    <property type="project" value="TreeGrafter"/>
</dbReference>
<proteinExistence type="inferred from homology"/>
<reference evidence="3 4" key="1">
    <citation type="journal article" date="2013" name="PLoS Genet.">
        <title>Genomic mechanisms accounting for the adaptation to parasitism in nematode-trapping fungi.</title>
        <authorList>
            <person name="Meerupati T."/>
            <person name="Andersson K.M."/>
            <person name="Friman E."/>
            <person name="Kumar D."/>
            <person name="Tunlid A."/>
            <person name="Ahren D."/>
        </authorList>
    </citation>
    <scope>NUCLEOTIDE SEQUENCE [LARGE SCALE GENOMIC DNA]</scope>
    <source>
        <strain evidence="3 4">CBS 200.50</strain>
    </source>
</reference>
<evidence type="ECO:0000256" key="1">
    <source>
        <dbReference type="ARBA" id="ARBA00007355"/>
    </source>
</evidence>
<protein>
    <submittedName>
        <fullName evidence="3">Uncharacterized protein</fullName>
    </submittedName>
</protein>
<dbReference type="HOGENOM" id="CLU_067876_0_0_1"/>
<comment type="caution">
    <text evidence="3">The sequence shown here is derived from an EMBL/GenBank/DDBJ whole genome shotgun (WGS) entry which is preliminary data.</text>
</comment>
<sequence>MSAPTSDFILARLSPYRRMYYRWKSLRLPWRKRYFIGMDLEGNTFWEFRDRLVATRPRRIMDFRGGVHSFVNYQEFKVDPQWHQWLRATRDDPPTINELEGDIIRKKVMQERARLADERWRKGGSYLRKPGEEEIRRLEGSAARTAASDGSLIGAAIAADTLLSAANKGEKAKGMKETTVEGMEEMLRVERERREKGRPTGPSEVFQPGEWAPRTKNPER</sequence>
<name>S8A582_DACHA</name>
<keyword evidence="4" id="KW-1185">Reference proteome</keyword>
<dbReference type="Proteomes" id="UP000015100">
    <property type="component" value="Unassembled WGS sequence"/>
</dbReference>
<feature type="compositionally biased region" description="Basic and acidic residues" evidence="2">
    <location>
        <begin position="188"/>
        <end position="198"/>
    </location>
</feature>
<dbReference type="GO" id="GO:0045271">
    <property type="term" value="C:respiratory chain complex I"/>
    <property type="evidence" value="ECO:0007669"/>
    <property type="project" value="InterPro"/>
</dbReference>
<dbReference type="AlphaFoldDB" id="S8A582"/>
<accession>S8A582</accession>
<dbReference type="PANTHER" id="PTHR32470">
    <property type="entry name" value="ADH DEHYDROGENASE [UBIQUINONE] 1 ALPHA SUBCOMPLEX ASSEMBLY FACTOR 2"/>
    <property type="match status" value="1"/>
</dbReference>
<dbReference type="PANTHER" id="PTHR32470:SF2">
    <property type="entry name" value="NADH DEHYDROGENASE [UBIQUINONE] 1 ALPHA SUBCOMPLEX ASSEMBLY FACTOR 2"/>
    <property type="match status" value="1"/>
</dbReference>
<dbReference type="EMBL" id="AQGS01000958">
    <property type="protein sequence ID" value="EPS36266.1"/>
    <property type="molecule type" value="Genomic_DNA"/>
</dbReference>
<reference evidence="4" key="2">
    <citation type="submission" date="2013-04" db="EMBL/GenBank/DDBJ databases">
        <title>Genomic mechanisms accounting for the adaptation to parasitism in nematode-trapping fungi.</title>
        <authorList>
            <person name="Ahren D.G."/>
        </authorList>
    </citation>
    <scope>NUCLEOTIDE SEQUENCE [LARGE SCALE GENOMIC DNA]</scope>
    <source>
        <strain evidence="4">CBS 200.50</strain>
    </source>
</reference>
<dbReference type="OrthoDB" id="10255576at2759"/>
<feature type="region of interest" description="Disordered" evidence="2">
    <location>
        <begin position="188"/>
        <end position="220"/>
    </location>
</feature>
<dbReference type="STRING" id="1284197.S8A582"/>
<dbReference type="InterPro" id="IPR007763">
    <property type="entry name" value="NDUFA12"/>
</dbReference>
<dbReference type="eggNOG" id="ENOG502S4P5">
    <property type="taxonomic scope" value="Eukaryota"/>
</dbReference>
<dbReference type="InterPro" id="IPR052618">
    <property type="entry name" value="ComplexI_NDUFA12"/>
</dbReference>
<dbReference type="GO" id="GO:0032981">
    <property type="term" value="P:mitochondrial respiratory chain complex I assembly"/>
    <property type="evidence" value="ECO:0007669"/>
    <property type="project" value="TreeGrafter"/>
</dbReference>